<dbReference type="Proteomes" id="UP000293865">
    <property type="component" value="Unassembled WGS sequence"/>
</dbReference>
<dbReference type="PANTHER" id="PTHR43053">
    <property type="entry name" value="GLYCOSIDASE FAMILY 31"/>
    <property type="match status" value="1"/>
</dbReference>
<feature type="domain" description="Glycosyl hydrolase family 36 N-terminal" evidence="7">
    <location>
        <begin position="38"/>
        <end position="267"/>
    </location>
</feature>
<dbReference type="Pfam" id="PF02065">
    <property type="entry name" value="Melibiase"/>
    <property type="match status" value="1"/>
</dbReference>
<keyword evidence="4" id="KW-0326">Glycosidase</keyword>
<dbReference type="RefSeq" id="WP_129522112.1">
    <property type="nucleotide sequence ID" value="NZ_SDPN01000044.1"/>
</dbReference>
<dbReference type="SUPFAM" id="SSF51445">
    <property type="entry name" value="(Trans)glycosidases"/>
    <property type="match status" value="1"/>
</dbReference>
<dbReference type="Pfam" id="PF16875">
    <property type="entry name" value="Glyco_hydro_36N"/>
    <property type="match status" value="1"/>
</dbReference>
<dbReference type="InterPro" id="IPR013785">
    <property type="entry name" value="Aldolase_TIM"/>
</dbReference>
<dbReference type="Gene3D" id="2.70.98.60">
    <property type="entry name" value="alpha-galactosidase from lactobacil brevis"/>
    <property type="match status" value="1"/>
</dbReference>
<dbReference type="CDD" id="cd14791">
    <property type="entry name" value="GH36"/>
    <property type="match status" value="1"/>
</dbReference>
<dbReference type="OrthoDB" id="9758822at2"/>
<protein>
    <recommendedName>
        <fullName evidence="2">alpha-galactosidase</fullName>
        <ecNumber evidence="2">3.2.1.22</ecNumber>
    </recommendedName>
</protein>
<sequence length="739" mass="80260">MTITGERTDEDAIRDEPSQLHVLRAGGVSVVASFAAGGLPEILHWGRDLGDLTSGDAGELIAGLERQVSSSATDAPWPLTILPGEPDGWEGRPGIAGHIAGVPILPRWHVIDATSDATTLVVDAVDAGLTVTSELRLDAEGVLRVRHTVTNSGDALVELAALEATMPFGSSATELLDFGGRWTRERTPQRRALVQGSQVRETRRGRTGHDAPTLLVAGTPGFDASGGELWAVHLAWSADAVYRVDSLPEAQGMLGAGELLRAGEVVLAAGESFSTPDAVFVWSDSGLDGLGDRLHRSLRARPWHPNRPQPVVLNTWEAVYFDHDLAKLERLAQTAAAIGVERFVLDDGWFSGRRTDRAGLGDWTVDREVWPQGLHPLVDAVRERGMEFGLWFEPEMVNEDSDVMRRHPDWLLAPPAHAARTWRHQQVLDVANPEVADHLVERISAIVGEYGIDYVKWDQNRDLMEAMHAGRAGVDAHTRAVYAVIDEIRARHPHLEIESCASGGARVDLGILERTDRVWASDTNDPIERLAIQRWTELLLPLELIGSHIGPARAHTTGRVTDLGIRMSTALFGSAGIEWDITECSPEELVLLSSWITVYKRVRGLLHSGRLIHPEYADSGATVTAVIAQDRSHALYRLARTETGPHALPPPLRLPGLDRSARYRVSPVVGLPVPRGLDVTPPPWLARGELILPGSVLADVGVRVPLFAPAEAIVLEAQLVSSAPDRHYSIAGAVGRVDA</sequence>
<dbReference type="Gene3D" id="2.60.40.1180">
    <property type="entry name" value="Golgi alpha-mannosidase II"/>
    <property type="match status" value="1"/>
</dbReference>
<dbReference type="GO" id="GO:0016052">
    <property type="term" value="P:carbohydrate catabolic process"/>
    <property type="evidence" value="ECO:0007669"/>
    <property type="project" value="InterPro"/>
</dbReference>
<dbReference type="GO" id="GO:0004557">
    <property type="term" value="F:alpha-galactosidase activity"/>
    <property type="evidence" value="ECO:0007669"/>
    <property type="project" value="UniProtKB-EC"/>
</dbReference>
<feature type="compositionally biased region" description="Basic and acidic residues" evidence="5">
    <location>
        <begin position="200"/>
        <end position="209"/>
    </location>
</feature>
<feature type="region of interest" description="Disordered" evidence="5">
    <location>
        <begin position="190"/>
        <end position="212"/>
    </location>
</feature>
<evidence type="ECO:0000313" key="8">
    <source>
        <dbReference type="EMBL" id="RXZ67593.1"/>
    </source>
</evidence>
<dbReference type="InterPro" id="IPR038417">
    <property type="entry name" value="Alpga-gal_N_sf"/>
</dbReference>
<dbReference type="EC" id="3.2.1.22" evidence="2"/>
<gene>
    <name evidence="8" type="ORF">ESP51_17140</name>
</gene>
<evidence type="ECO:0000256" key="3">
    <source>
        <dbReference type="ARBA" id="ARBA00022801"/>
    </source>
</evidence>
<dbReference type="AlphaFoldDB" id="A0A4Q2KUZ8"/>
<dbReference type="InterPro" id="IPR031705">
    <property type="entry name" value="Glyco_hydro_36_C"/>
</dbReference>
<evidence type="ECO:0000313" key="9">
    <source>
        <dbReference type="Proteomes" id="UP000293865"/>
    </source>
</evidence>
<dbReference type="InterPro" id="IPR031704">
    <property type="entry name" value="Glyco_hydro_36_N"/>
</dbReference>
<accession>A0A4Q2KUZ8</accession>
<dbReference type="InterPro" id="IPR013780">
    <property type="entry name" value="Glyco_hydro_b"/>
</dbReference>
<name>A0A4Q2KUZ8_9MICO</name>
<evidence type="ECO:0000256" key="2">
    <source>
        <dbReference type="ARBA" id="ARBA00012755"/>
    </source>
</evidence>
<organism evidence="8 9">
    <name type="scientific">Agromyces albus</name>
    <dbReference type="NCBI Taxonomy" id="205332"/>
    <lineage>
        <taxon>Bacteria</taxon>
        <taxon>Bacillati</taxon>
        <taxon>Actinomycetota</taxon>
        <taxon>Actinomycetes</taxon>
        <taxon>Micrococcales</taxon>
        <taxon>Microbacteriaceae</taxon>
        <taxon>Agromyces</taxon>
    </lineage>
</organism>
<feature type="domain" description="Glycosyl hydrolase family 36 C-terminal" evidence="6">
    <location>
        <begin position="622"/>
        <end position="706"/>
    </location>
</feature>
<dbReference type="InterPro" id="IPR017853">
    <property type="entry name" value="GH"/>
</dbReference>
<reference evidence="8 9" key="1">
    <citation type="submission" date="2019-01" db="EMBL/GenBank/DDBJ databases">
        <title>Agromyces.</title>
        <authorList>
            <person name="Li J."/>
        </authorList>
    </citation>
    <scope>NUCLEOTIDE SEQUENCE [LARGE SCALE GENOMIC DNA]</scope>
    <source>
        <strain evidence="8 9">DSM 15934</strain>
    </source>
</reference>
<evidence type="ECO:0000256" key="5">
    <source>
        <dbReference type="SAM" id="MobiDB-lite"/>
    </source>
</evidence>
<evidence type="ECO:0000259" key="6">
    <source>
        <dbReference type="Pfam" id="PF16874"/>
    </source>
</evidence>
<dbReference type="Gene3D" id="3.20.20.70">
    <property type="entry name" value="Aldolase class I"/>
    <property type="match status" value="1"/>
</dbReference>
<evidence type="ECO:0000256" key="4">
    <source>
        <dbReference type="ARBA" id="ARBA00023295"/>
    </source>
</evidence>
<dbReference type="FunFam" id="3.20.20.70:FF:000118">
    <property type="entry name" value="Alpha-galactosidase"/>
    <property type="match status" value="1"/>
</dbReference>
<dbReference type="InterPro" id="IPR050985">
    <property type="entry name" value="Alpha-glycosidase_related"/>
</dbReference>
<dbReference type="EMBL" id="SDPN01000044">
    <property type="protein sequence ID" value="RXZ67593.1"/>
    <property type="molecule type" value="Genomic_DNA"/>
</dbReference>
<comment type="caution">
    <text evidence="8">The sequence shown here is derived from an EMBL/GenBank/DDBJ whole genome shotgun (WGS) entry which is preliminary data.</text>
</comment>
<comment type="catalytic activity">
    <reaction evidence="1">
        <text>Hydrolysis of terminal, non-reducing alpha-D-galactose residues in alpha-D-galactosides, including galactose oligosaccharides, galactomannans and galactolipids.</text>
        <dbReference type="EC" id="3.2.1.22"/>
    </reaction>
</comment>
<evidence type="ECO:0000256" key="1">
    <source>
        <dbReference type="ARBA" id="ARBA00001255"/>
    </source>
</evidence>
<dbReference type="InterPro" id="IPR002252">
    <property type="entry name" value="Glyco_hydro_36"/>
</dbReference>
<dbReference type="Pfam" id="PF16874">
    <property type="entry name" value="Glyco_hydro_36C"/>
    <property type="match status" value="1"/>
</dbReference>
<proteinExistence type="predicted"/>
<dbReference type="PANTHER" id="PTHR43053:SF3">
    <property type="entry name" value="ALPHA-GALACTOSIDASE C-RELATED"/>
    <property type="match status" value="1"/>
</dbReference>
<evidence type="ECO:0000259" key="7">
    <source>
        <dbReference type="Pfam" id="PF16875"/>
    </source>
</evidence>
<dbReference type="PRINTS" id="PR00743">
    <property type="entry name" value="GLHYDRLASE36"/>
</dbReference>
<keyword evidence="9" id="KW-1185">Reference proteome</keyword>
<keyword evidence="3" id="KW-0378">Hydrolase</keyword>